<name>A0A3E0D4I3_9BACT</name>
<evidence type="ECO:0000313" key="2">
    <source>
        <dbReference type="Proteomes" id="UP000256405"/>
    </source>
</evidence>
<gene>
    <name evidence="1" type="ORF">C8N25_1404</name>
</gene>
<dbReference type="EMBL" id="QUNF01000040">
    <property type="protein sequence ID" value="REG77590.1"/>
    <property type="molecule type" value="Genomic_DNA"/>
</dbReference>
<evidence type="ECO:0008006" key="3">
    <source>
        <dbReference type="Google" id="ProtNLM"/>
    </source>
</evidence>
<dbReference type="Proteomes" id="UP000256405">
    <property type="component" value="Unassembled WGS sequence"/>
</dbReference>
<sequence length="75" mass="8572">MSKMPQSNINQADCNDLLKLAVTEIRTARNVIAKQINSSTNSVYWNLGKLLFEIEHHAGDTRRDDYTFCEIPFAL</sequence>
<evidence type="ECO:0000313" key="1">
    <source>
        <dbReference type="EMBL" id="REG77590.1"/>
    </source>
</evidence>
<keyword evidence="2" id="KW-1185">Reference proteome</keyword>
<dbReference type="AlphaFoldDB" id="A0A3E0D4I3"/>
<organism evidence="1 2">
    <name type="scientific">Algoriphagus antarcticus</name>
    <dbReference type="NCBI Taxonomy" id="238540"/>
    <lineage>
        <taxon>Bacteria</taxon>
        <taxon>Pseudomonadati</taxon>
        <taxon>Bacteroidota</taxon>
        <taxon>Cytophagia</taxon>
        <taxon>Cytophagales</taxon>
        <taxon>Cyclobacteriaceae</taxon>
        <taxon>Algoriphagus</taxon>
    </lineage>
</organism>
<accession>A0A3E0D4I3</accession>
<protein>
    <recommendedName>
        <fullName evidence="3">YhcG N-terminal domain-containing protein</fullName>
    </recommendedName>
</protein>
<comment type="caution">
    <text evidence="1">The sequence shown here is derived from an EMBL/GenBank/DDBJ whole genome shotgun (WGS) entry which is preliminary data.</text>
</comment>
<proteinExistence type="predicted"/>
<reference evidence="1 2" key="1">
    <citation type="submission" date="2018-08" db="EMBL/GenBank/DDBJ databases">
        <title>Genomic Encyclopedia of Archaeal and Bacterial Type Strains, Phase II (KMG-II): from individual species to whole genera.</title>
        <authorList>
            <person name="Goeker M."/>
        </authorList>
    </citation>
    <scope>NUCLEOTIDE SEQUENCE [LARGE SCALE GENOMIC DNA]</scope>
    <source>
        <strain evidence="1 2">DSM 15986</strain>
    </source>
</reference>